<sequence>MRVGGGVLYGGGPRGSVVPLLLSHHRVSLRVSSSSSVPDHVSFVKDVAATQPPQHLQQLLSILKTRGESIISPGARQGLIPLAIPLSKNSSGNVTALLRWPTAPPEMEMPVVEVRKHGVWLLAKSVDQFIHRILVEEDAKNGQERNEELFNASADAGKKLYRKGDFADSGISNLDVYLLKKVGIFPDIIERKVTRHFEEGDHVSALVTGEFYTKKEHFPGFARPFVFNAEVLLRVGRKVEAKDAARGALKSPWWTLGCNYRDVANIAQWEDEQIEYIKEKVTEEGRQADLKKGKAPAQVVLDEAAFLLDLASIEGEWDDYLERIAKCYEEVGLHDVATFLLYRD</sequence>
<dbReference type="PANTHER" id="PTHR35115:SF1">
    <property type="entry name" value="PROTEIN IN CHLOROPLAST ATPASE BIOGENESIS, CHLOROPLASTIC"/>
    <property type="match status" value="1"/>
</dbReference>
<dbReference type="PANTHER" id="PTHR35115">
    <property type="entry name" value="CYCLIN DELTA-3"/>
    <property type="match status" value="1"/>
</dbReference>
<dbReference type="AlphaFoldDB" id="A0AAN9K141"/>
<accession>A0AAN9K141</accession>
<protein>
    <recommendedName>
        <fullName evidence="3">Cyclin delta-3</fullName>
    </recommendedName>
</protein>
<comment type="caution">
    <text evidence="1">The sequence shown here is derived from an EMBL/GenBank/DDBJ whole genome shotgun (WGS) entry which is preliminary data.</text>
</comment>
<gene>
    <name evidence="1" type="ORF">VNO77_40885</name>
</gene>
<dbReference type="InterPro" id="IPR045287">
    <property type="entry name" value="PAB"/>
</dbReference>
<proteinExistence type="predicted"/>
<name>A0AAN9K141_CANGL</name>
<evidence type="ECO:0000313" key="2">
    <source>
        <dbReference type="Proteomes" id="UP001367508"/>
    </source>
</evidence>
<evidence type="ECO:0008006" key="3">
    <source>
        <dbReference type="Google" id="ProtNLM"/>
    </source>
</evidence>
<keyword evidence="2" id="KW-1185">Reference proteome</keyword>
<organism evidence="1 2">
    <name type="scientific">Canavalia gladiata</name>
    <name type="common">Sword bean</name>
    <name type="synonym">Dolichos gladiatus</name>
    <dbReference type="NCBI Taxonomy" id="3824"/>
    <lineage>
        <taxon>Eukaryota</taxon>
        <taxon>Viridiplantae</taxon>
        <taxon>Streptophyta</taxon>
        <taxon>Embryophyta</taxon>
        <taxon>Tracheophyta</taxon>
        <taxon>Spermatophyta</taxon>
        <taxon>Magnoliopsida</taxon>
        <taxon>eudicotyledons</taxon>
        <taxon>Gunneridae</taxon>
        <taxon>Pentapetalae</taxon>
        <taxon>rosids</taxon>
        <taxon>fabids</taxon>
        <taxon>Fabales</taxon>
        <taxon>Fabaceae</taxon>
        <taxon>Papilionoideae</taxon>
        <taxon>50 kb inversion clade</taxon>
        <taxon>NPAAA clade</taxon>
        <taxon>indigoferoid/millettioid clade</taxon>
        <taxon>Phaseoleae</taxon>
        <taxon>Canavalia</taxon>
    </lineage>
</organism>
<evidence type="ECO:0000313" key="1">
    <source>
        <dbReference type="EMBL" id="KAK7307642.1"/>
    </source>
</evidence>
<dbReference type="EMBL" id="JAYMYQ010000010">
    <property type="protein sequence ID" value="KAK7307642.1"/>
    <property type="molecule type" value="Genomic_DNA"/>
</dbReference>
<reference evidence="1 2" key="1">
    <citation type="submission" date="2024-01" db="EMBL/GenBank/DDBJ databases">
        <title>The genomes of 5 underutilized Papilionoideae crops provide insights into root nodulation and disease resistanc.</title>
        <authorList>
            <person name="Jiang F."/>
        </authorList>
    </citation>
    <scope>NUCLEOTIDE SEQUENCE [LARGE SCALE GENOMIC DNA]</scope>
    <source>
        <strain evidence="1">LVBAO_FW01</strain>
        <tissue evidence="1">Leaves</tissue>
    </source>
</reference>
<dbReference type="Proteomes" id="UP001367508">
    <property type="component" value="Unassembled WGS sequence"/>
</dbReference>